<dbReference type="CDD" id="cd04301">
    <property type="entry name" value="NAT_SF"/>
    <property type="match status" value="1"/>
</dbReference>
<dbReference type="Gene3D" id="3.40.630.30">
    <property type="match status" value="1"/>
</dbReference>
<evidence type="ECO:0000259" key="1">
    <source>
        <dbReference type="PROSITE" id="PS51186"/>
    </source>
</evidence>
<dbReference type="InterPro" id="IPR000182">
    <property type="entry name" value="GNAT_dom"/>
</dbReference>
<dbReference type="Pfam" id="PF00583">
    <property type="entry name" value="Acetyltransf_1"/>
    <property type="match status" value="1"/>
</dbReference>
<accession>A0A3M9N2J6</accession>
<name>A0A3M9N2J6_9BACT</name>
<protein>
    <submittedName>
        <fullName evidence="2">GNAT family N-acetyltransferase</fullName>
    </submittedName>
</protein>
<reference evidence="2 3" key="1">
    <citation type="submission" date="2018-11" db="EMBL/GenBank/DDBJ databases">
        <title>Rufibacter latericius sp. nov., isolated from water in Baiyang Lake.</title>
        <authorList>
            <person name="Yang Y."/>
        </authorList>
    </citation>
    <scope>NUCLEOTIDE SEQUENCE [LARGE SCALE GENOMIC DNA]</scope>
    <source>
        <strain evidence="2 3">MCC P1</strain>
    </source>
</reference>
<dbReference type="OrthoDB" id="9127144at2"/>
<dbReference type="GO" id="GO:0016747">
    <property type="term" value="F:acyltransferase activity, transferring groups other than amino-acyl groups"/>
    <property type="evidence" value="ECO:0007669"/>
    <property type="project" value="InterPro"/>
</dbReference>
<dbReference type="PROSITE" id="PS51186">
    <property type="entry name" value="GNAT"/>
    <property type="match status" value="1"/>
</dbReference>
<sequence>MTLKWTSLLLSFSPIKDTATPDFVQAWQLYEEAFPEEERRSLEQQRTLLPCPNYSFEAISLDGEICGIIGYWQQPGFLFLEHFAVDARKRGTGIGSQALGQFLQGKQQPVVLEVEPPTDQLTQRRVEFYTRAGFCLNEFSYRQPPYSPEKPWVPLQLMTFPAALSPVAFEQVRSQLYQVVYQQA</sequence>
<evidence type="ECO:0000313" key="3">
    <source>
        <dbReference type="Proteomes" id="UP000271010"/>
    </source>
</evidence>
<dbReference type="SUPFAM" id="SSF55729">
    <property type="entry name" value="Acyl-CoA N-acyltransferases (Nat)"/>
    <property type="match status" value="1"/>
</dbReference>
<dbReference type="Proteomes" id="UP000271010">
    <property type="component" value="Unassembled WGS sequence"/>
</dbReference>
<feature type="domain" description="N-acetyltransferase" evidence="1">
    <location>
        <begin position="13"/>
        <end position="153"/>
    </location>
</feature>
<dbReference type="EMBL" id="RJJE01000003">
    <property type="protein sequence ID" value="RNI32020.1"/>
    <property type="molecule type" value="Genomic_DNA"/>
</dbReference>
<organism evidence="2 3">
    <name type="scientific">Rufibacter immobilis</name>
    <dbReference type="NCBI Taxonomy" id="1348778"/>
    <lineage>
        <taxon>Bacteria</taxon>
        <taxon>Pseudomonadati</taxon>
        <taxon>Bacteroidota</taxon>
        <taxon>Cytophagia</taxon>
        <taxon>Cytophagales</taxon>
        <taxon>Hymenobacteraceae</taxon>
        <taxon>Rufibacter</taxon>
    </lineage>
</organism>
<gene>
    <name evidence="2" type="ORF">EFA69_05845</name>
</gene>
<comment type="caution">
    <text evidence="2">The sequence shown here is derived from an EMBL/GenBank/DDBJ whole genome shotgun (WGS) entry which is preliminary data.</text>
</comment>
<evidence type="ECO:0000313" key="2">
    <source>
        <dbReference type="EMBL" id="RNI32020.1"/>
    </source>
</evidence>
<keyword evidence="2" id="KW-0808">Transferase</keyword>
<dbReference type="AlphaFoldDB" id="A0A3M9N2J6"/>
<keyword evidence="3" id="KW-1185">Reference proteome</keyword>
<proteinExistence type="predicted"/>
<dbReference type="InterPro" id="IPR016181">
    <property type="entry name" value="Acyl_CoA_acyltransferase"/>
</dbReference>